<dbReference type="EMBL" id="KN840477">
    <property type="protein sequence ID" value="KIP08633.1"/>
    <property type="molecule type" value="Genomic_DNA"/>
</dbReference>
<dbReference type="UniPathway" id="UPA00753"/>
<evidence type="ECO:0000256" key="12">
    <source>
        <dbReference type="SAM" id="MobiDB-lite"/>
    </source>
</evidence>
<evidence type="ECO:0000256" key="10">
    <source>
        <dbReference type="ARBA" id="ARBA00023209"/>
    </source>
</evidence>
<evidence type="ECO:0000256" key="1">
    <source>
        <dbReference type="ARBA" id="ARBA00004127"/>
    </source>
</evidence>
<dbReference type="AlphaFoldDB" id="A0A0C3PP25"/>
<evidence type="ECO:0000256" key="7">
    <source>
        <dbReference type="ARBA" id="ARBA00022989"/>
    </source>
</evidence>
<evidence type="ECO:0000256" key="6">
    <source>
        <dbReference type="ARBA" id="ARBA00022824"/>
    </source>
</evidence>
<name>A0A0C3PP25_PHLG1</name>
<evidence type="ECO:0000256" key="4">
    <source>
        <dbReference type="ARBA" id="ARBA00022691"/>
    </source>
</evidence>
<keyword evidence="3" id="KW-0489">Methyltransferase</keyword>
<keyword evidence="14" id="KW-1185">Reference proteome</keyword>
<sequence length="224" mass="25061">MRPPPATQLASPSPEEKKKYAGKDHLDKTVPSIALLTAIYKLVFWGDFLGESAIVLAERFPSTASDTVLSLLSRSPAHAQHVRLTPAWLAGCALLCAGSVLRLACYRTLGRFFTWYMSVQKDHELVTSGPYSVVRHPSYLGSALIALGTALTQFGSGSWYHECVGLDSWGSRIFVGLWGSWWVYLVSMLISRIPAEDEVMRKEFGAEWEAWARRTPYKLIPYIY</sequence>
<proteinExistence type="predicted"/>
<reference evidence="13 14" key="1">
    <citation type="journal article" date="2014" name="PLoS Genet.">
        <title>Analysis of the Phlebiopsis gigantea genome, transcriptome and secretome provides insight into its pioneer colonization strategies of wood.</title>
        <authorList>
            <person name="Hori C."/>
            <person name="Ishida T."/>
            <person name="Igarashi K."/>
            <person name="Samejima M."/>
            <person name="Suzuki H."/>
            <person name="Master E."/>
            <person name="Ferreira P."/>
            <person name="Ruiz-Duenas F.J."/>
            <person name="Held B."/>
            <person name="Canessa P."/>
            <person name="Larrondo L.F."/>
            <person name="Schmoll M."/>
            <person name="Druzhinina I.S."/>
            <person name="Kubicek C.P."/>
            <person name="Gaskell J.A."/>
            <person name="Kersten P."/>
            <person name="St John F."/>
            <person name="Glasner J."/>
            <person name="Sabat G."/>
            <person name="Splinter BonDurant S."/>
            <person name="Syed K."/>
            <person name="Yadav J."/>
            <person name="Mgbeahuruike A.C."/>
            <person name="Kovalchuk A."/>
            <person name="Asiegbu F.O."/>
            <person name="Lackner G."/>
            <person name="Hoffmeister D."/>
            <person name="Rencoret J."/>
            <person name="Gutierrez A."/>
            <person name="Sun H."/>
            <person name="Lindquist E."/>
            <person name="Barry K."/>
            <person name="Riley R."/>
            <person name="Grigoriev I.V."/>
            <person name="Henrissat B."/>
            <person name="Kues U."/>
            <person name="Berka R.M."/>
            <person name="Martinez A.T."/>
            <person name="Covert S.F."/>
            <person name="Blanchette R.A."/>
            <person name="Cullen D."/>
        </authorList>
    </citation>
    <scope>NUCLEOTIDE SEQUENCE [LARGE SCALE GENOMIC DNA]</scope>
    <source>
        <strain evidence="13 14">11061_1 CR5-6</strain>
    </source>
</reference>
<evidence type="ECO:0000256" key="2">
    <source>
        <dbReference type="ARBA" id="ARBA00022516"/>
    </source>
</evidence>
<keyword evidence="8" id="KW-0443">Lipid metabolism</keyword>
<dbReference type="GO" id="GO:0008168">
    <property type="term" value="F:methyltransferase activity"/>
    <property type="evidence" value="ECO:0007669"/>
    <property type="project" value="UniProtKB-KW"/>
</dbReference>
<evidence type="ECO:0000256" key="11">
    <source>
        <dbReference type="ARBA" id="ARBA00023264"/>
    </source>
</evidence>
<dbReference type="HOGENOM" id="CLU_065200_6_0_1"/>
<evidence type="ECO:0000256" key="3">
    <source>
        <dbReference type="ARBA" id="ARBA00022603"/>
    </source>
</evidence>
<dbReference type="Pfam" id="PF04191">
    <property type="entry name" value="PEMT"/>
    <property type="match status" value="1"/>
</dbReference>
<keyword evidence="4" id="KW-0949">S-adenosyl-L-methionine</keyword>
<keyword evidence="11" id="KW-1208">Phospholipid metabolism</keyword>
<dbReference type="PANTHER" id="PTHR12714">
    <property type="entry name" value="PROTEIN-S ISOPRENYLCYSTEINE O-METHYLTRANSFERASE"/>
    <property type="match status" value="1"/>
</dbReference>
<organism evidence="13 14">
    <name type="scientific">Phlebiopsis gigantea (strain 11061_1 CR5-6)</name>
    <name type="common">White-rot fungus</name>
    <name type="synonym">Peniophora gigantea</name>
    <dbReference type="NCBI Taxonomy" id="745531"/>
    <lineage>
        <taxon>Eukaryota</taxon>
        <taxon>Fungi</taxon>
        <taxon>Dikarya</taxon>
        <taxon>Basidiomycota</taxon>
        <taxon>Agaricomycotina</taxon>
        <taxon>Agaricomycetes</taxon>
        <taxon>Polyporales</taxon>
        <taxon>Phanerochaetaceae</taxon>
        <taxon>Phlebiopsis</taxon>
    </lineage>
</organism>
<dbReference type="PANTHER" id="PTHR12714:SF9">
    <property type="entry name" value="PROTEIN-S-ISOPRENYLCYSTEINE O-METHYLTRANSFERASE"/>
    <property type="match status" value="1"/>
</dbReference>
<comment type="subcellular location">
    <subcellularLocation>
        <location evidence="1">Endomembrane system</location>
        <topology evidence="1">Multi-pass membrane protein</topology>
    </subcellularLocation>
</comment>
<gene>
    <name evidence="13" type="ORF">PHLGIDRAFT_104140</name>
</gene>
<dbReference type="Gene3D" id="1.20.120.1630">
    <property type="match status" value="1"/>
</dbReference>
<dbReference type="InterPro" id="IPR007318">
    <property type="entry name" value="Phopholipid_MeTrfase"/>
</dbReference>
<evidence type="ECO:0000256" key="8">
    <source>
        <dbReference type="ARBA" id="ARBA00023098"/>
    </source>
</evidence>
<evidence type="ECO:0000313" key="14">
    <source>
        <dbReference type="Proteomes" id="UP000053257"/>
    </source>
</evidence>
<accession>A0A0C3PP25</accession>
<dbReference type="Proteomes" id="UP000053257">
    <property type="component" value="Unassembled WGS sequence"/>
</dbReference>
<dbReference type="GO" id="GO:0012505">
    <property type="term" value="C:endomembrane system"/>
    <property type="evidence" value="ECO:0007669"/>
    <property type="project" value="UniProtKB-SubCell"/>
</dbReference>
<keyword evidence="9" id="KW-0472">Membrane</keyword>
<evidence type="ECO:0000256" key="9">
    <source>
        <dbReference type="ARBA" id="ARBA00023136"/>
    </source>
</evidence>
<keyword evidence="6" id="KW-0256">Endoplasmic reticulum</keyword>
<keyword evidence="2" id="KW-0444">Lipid biosynthesis</keyword>
<keyword evidence="3" id="KW-0808">Transferase</keyword>
<keyword evidence="5" id="KW-0812">Transmembrane</keyword>
<evidence type="ECO:0000313" key="13">
    <source>
        <dbReference type="EMBL" id="KIP08633.1"/>
    </source>
</evidence>
<keyword evidence="10" id="KW-0594">Phospholipid biosynthesis</keyword>
<dbReference type="OrthoDB" id="422086at2759"/>
<dbReference type="GO" id="GO:0032259">
    <property type="term" value="P:methylation"/>
    <property type="evidence" value="ECO:0007669"/>
    <property type="project" value="UniProtKB-KW"/>
</dbReference>
<evidence type="ECO:0000256" key="5">
    <source>
        <dbReference type="ARBA" id="ARBA00022692"/>
    </source>
</evidence>
<feature type="region of interest" description="Disordered" evidence="12">
    <location>
        <begin position="1"/>
        <end position="22"/>
    </location>
</feature>
<keyword evidence="7" id="KW-1133">Transmembrane helix</keyword>
<evidence type="ECO:0008006" key="15">
    <source>
        <dbReference type="Google" id="ProtNLM"/>
    </source>
</evidence>
<protein>
    <recommendedName>
        <fullName evidence="15">Protein-S-isoprenylcysteine O-methyltransferase</fullName>
    </recommendedName>
</protein>
<dbReference type="GO" id="GO:0006656">
    <property type="term" value="P:phosphatidylcholine biosynthetic process"/>
    <property type="evidence" value="ECO:0007669"/>
    <property type="project" value="UniProtKB-UniPathway"/>
</dbReference>